<dbReference type="EMBL" id="QZCH01000004">
    <property type="protein sequence ID" value="RJG49495.1"/>
    <property type="molecule type" value="Genomic_DNA"/>
</dbReference>
<sequence length="196" mass="22200">MAVAHYASCEAHGLCMAVVHHGIRFSHSCERFYSTAKAAARRARMQKSRTLILILAVFILPIAVAKLLLSQQWYQSGSLNKGEFLQTEVALQLPDNQHWVLLYQEHASHPQQVSRLMTQLIRSLGREQVKVAAIEAKQFPLLERSFTDASNYCYIVNPQGQVLLRYPLPQSTTEQAKMAKAMQYDLRKLIKMSGVS</sequence>
<accession>A0A418YHD9</accession>
<dbReference type="Proteomes" id="UP000283255">
    <property type="component" value="Unassembled WGS sequence"/>
</dbReference>
<name>A0A418YHD9_9GAMM</name>
<feature type="transmembrane region" description="Helical" evidence="1">
    <location>
        <begin position="51"/>
        <end position="69"/>
    </location>
</feature>
<evidence type="ECO:0000256" key="1">
    <source>
        <dbReference type="SAM" id="Phobius"/>
    </source>
</evidence>
<keyword evidence="3" id="KW-1185">Reference proteome</keyword>
<gene>
    <name evidence="2" type="ORF">D1Z90_05930</name>
</gene>
<evidence type="ECO:0000313" key="2">
    <source>
        <dbReference type="EMBL" id="RJG49495.1"/>
    </source>
</evidence>
<dbReference type="AlphaFoldDB" id="A0A418YHD9"/>
<evidence type="ECO:0000313" key="3">
    <source>
        <dbReference type="Proteomes" id="UP000283255"/>
    </source>
</evidence>
<comment type="caution">
    <text evidence="2">The sequence shown here is derived from an EMBL/GenBank/DDBJ whole genome shotgun (WGS) entry which is preliminary data.</text>
</comment>
<protein>
    <submittedName>
        <fullName evidence="2">Uncharacterized protein</fullName>
    </submittedName>
</protein>
<reference evidence="2 3" key="1">
    <citation type="submission" date="2018-09" db="EMBL/GenBank/DDBJ databases">
        <authorList>
            <person name="Wang F."/>
        </authorList>
    </citation>
    <scope>NUCLEOTIDE SEQUENCE [LARGE SCALE GENOMIC DNA]</scope>
    <source>
        <strain evidence="2 3">PLHSC7-2</strain>
    </source>
</reference>
<reference evidence="2 3" key="2">
    <citation type="submission" date="2019-01" db="EMBL/GenBank/DDBJ databases">
        <title>Motilimonas pumilus sp. nov., isolated from the gut of sea cucumber (Apostichopus japonicus).</title>
        <authorList>
            <person name="Wang F.-Q."/>
            <person name="Ren L.-H."/>
            <person name="Lin Y.-W."/>
            <person name="Sun G.-H."/>
            <person name="Du Z.-J."/>
            <person name="Zhao J.-X."/>
            <person name="Liu X.-J."/>
            <person name="Liu L.-J."/>
        </authorList>
    </citation>
    <scope>NUCLEOTIDE SEQUENCE [LARGE SCALE GENOMIC DNA]</scope>
    <source>
        <strain evidence="2 3">PLHSC7-2</strain>
    </source>
</reference>
<keyword evidence="1" id="KW-0812">Transmembrane</keyword>
<organism evidence="2 3">
    <name type="scientific">Motilimonas pumila</name>
    <dbReference type="NCBI Taxonomy" id="2303987"/>
    <lineage>
        <taxon>Bacteria</taxon>
        <taxon>Pseudomonadati</taxon>
        <taxon>Pseudomonadota</taxon>
        <taxon>Gammaproteobacteria</taxon>
        <taxon>Alteromonadales</taxon>
        <taxon>Alteromonadales genera incertae sedis</taxon>
        <taxon>Motilimonas</taxon>
    </lineage>
</organism>
<proteinExistence type="predicted"/>
<keyword evidence="1" id="KW-1133">Transmembrane helix</keyword>
<keyword evidence="1" id="KW-0472">Membrane</keyword>